<gene>
    <name evidence="1" type="ORF">ONZ43_g5248</name>
</gene>
<name>A0ACC2ID67_9PEZI</name>
<dbReference type="EMBL" id="JAPESX010001576">
    <property type="protein sequence ID" value="KAJ8113037.1"/>
    <property type="molecule type" value="Genomic_DNA"/>
</dbReference>
<accession>A0ACC2ID67</accession>
<organism evidence="1 2">
    <name type="scientific">Nemania bipapillata</name>
    <dbReference type="NCBI Taxonomy" id="110536"/>
    <lineage>
        <taxon>Eukaryota</taxon>
        <taxon>Fungi</taxon>
        <taxon>Dikarya</taxon>
        <taxon>Ascomycota</taxon>
        <taxon>Pezizomycotina</taxon>
        <taxon>Sordariomycetes</taxon>
        <taxon>Xylariomycetidae</taxon>
        <taxon>Xylariales</taxon>
        <taxon>Xylariaceae</taxon>
        <taxon>Nemania</taxon>
    </lineage>
</organism>
<keyword evidence="2" id="KW-1185">Reference proteome</keyword>
<sequence>MRQLKCLITYDSFIEILERHPETIEGYKDTLEDVRATMRYEFERPVTNGDEARGIIHGDFWAGNVLLPNGPWRERQQPSQKPNQLFIIDWENAQFGHRAVDVGGILADFYERNHFKGAAASIPAMRGFMDGYGPVDEEFAYRIAIHAGVHLICWYYRRDRNSPLPYPLPKVLAALIFGRDLILKGWAKDKSWLQTTMLGPLFADQNFN</sequence>
<comment type="caution">
    <text evidence="1">The sequence shown here is derived from an EMBL/GenBank/DDBJ whole genome shotgun (WGS) entry which is preliminary data.</text>
</comment>
<proteinExistence type="predicted"/>
<evidence type="ECO:0000313" key="2">
    <source>
        <dbReference type="Proteomes" id="UP001153334"/>
    </source>
</evidence>
<protein>
    <submittedName>
        <fullName evidence="1">Uncharacterized protein</fullName>
    </submittedName>
</protein>
<reference evidence="1" key="1">
    <citation type="submission" date="2022-11" db="EMBL/GenBank/DDBJ databases">
        <title>Genome Sequence of Nemania bipapillata.</title>
        <authorList>
            <person name="Buettner E."/>
        </authorList>
    </citation>
    <scope>NUCLEOTIDE SEQUENCE</scope>
    <source>
        <strain evidence="1">CP14</strain>
    </source>
</reference>
<dbReference type="Proteomes" id="UP001153334">
    <property type="component" value="Unassembled WGS sequence"/>
</dbReference>
<evidence type="ECO:0000313" key="1">
    <source>
        <dbReference type="EMBL" id="KAJ8113037.1"/>
    </source>
</evidence>